<dbReference type="PANTHER" id="PTHR24096">
    <property type="entry name" value="LONG-CHAIN-FATTY-ACID--COA LIGASE"/>
    <property type="match status" value="1"/>
</dbReference>
<comment type="caution">
    <text evidence="4">The sequence shown here is derived from an EMBL/GenBank/DDBJ whole genome shotgun (WGS) entry which is preliminary data.</text>
</comment>
<evidence type="ECO:0000313" key="4">
    <source>
        <dbReference type="EMBL" id="NKY33629.1"/>
    </source>
</evidence>
<dbReference type="PROSITE" id="PS00455">
    <property type="entry name" value="AMP_BINDING"/>
    <property type="match status" value="1"/>
</dbReference>
<dbReference type="InterPro" id="IPR000873">
    <property type="entry name" value="AMP-dep_synth/lig_dom"/>
</dbReference>
<dbReference type="AlphaFoldDB" id="A0A846XEN0"/>
<dbReference type="InterPro" id="IPR020845">
    <property type="entry name" value="AMP-binding_CS"/>
</dbReference>
<keyword evidence="4" id="KW-0436">Ligase</keyword>
<feature type="domain" description="AMP-binding enzyme C-terminal" evidence="3">
    <location>
        <begin position="423"/>
        <end position="496"/>
    </location>
</feature>
<keyword evidence="5" id="KW-1185">Reference proteome</keyword>
<dbReference type="Gene3D" id="3.40.50.12780">
    <property type="entry name" value="N-terminal domain of ligase-like"/>
    <property type="match status" value="1"/>
</dbReference>
<name>A0A846XEN0_9NOCA</name>
<dbReference type="Pfam" id="PF00501">
    <property type="entry name" value="AMP-binding"/>
    <property type="match status" value="1"/>
</dbReference>
<gene>
    <name evidence="4" type="ORF">HGA13_11150</name>
</gene>
<protein>
    <submittedName>
        <fullName evidence="4">Acyl--CoA ligase</fullName>
    </submittedName>
</protein>
<feature type="domain" description="AMP-dependent synthetase/ligase" evidence="2">
    <location>
        <begin position="43"/>
        <end position="374"/>
    </location>
</feature>
<dbReference type="GO" id="GO:0016405">
    <property type="term" value="F:CoA-ligase activity"/>
    <property type="evidence" value="ECO:0007669"/>
    <property type="project" value="TreeGrafter"/>
</dbReference>
<proteinExistence type="predicted"/>
<feature type="region of interest" description="Disordered" evidence="1">
    <location>
        <begin position="1"/>
        <end position="45"/>
    </location>
</feature>
<accession>A0A846XEN0</accession>
<evidence type="ECO:0000256" key="1">
    <source>
        <dbReference type="SAM" id="MobiDB-lite"/>
    </source>
</evidence>
<reference evidence="4 5" key="1">
    <citation type="submission" date="2020-04" db="EMBL/GenBank/DDBJ databases">
        <title>MicrobeNet Type strains.</title>
        <authorList>
            <person name="Nicholson A.C."/>
        </authorList>
    </citation>
    <scope>NUCLEOTIDE SEQUENCE [LARGE SCALE GENOMIC DNA]</scope>
    <source>
        <strain evidence="4 5">DSM 45078</strain>
    </source>
</reference>
<dbReference type="SUPFAM" id="SSF56801">
    <property type="entry name" value="Acetyl-CoA synthetase-like"/>
    <property type="match status" value="1"/>
</dbReference>
<evidence type="ECO:0000313" key="5">
    <source>
        <dbReference type="Proteomes" id="UP000565715"/>
    </source>
</evidence>
<dbReference type="Proteomes" id="UP000565715">
    <property type="component" value="Unassembled WGS sequence"/>
</dbReference>
<evidence type="ECO:0000259" key="2">
    <source>
        <dbReference type="Pfam" id="PF00501"/>
    </source>
</evidence>
<sequence length="512" mass="54230">MSEATVPAGVPEPTAADDARQPVATAGGAATAAPARGPETAASARRNERSVLAFEENEYTRTELDAMADGLAEALATCGVRSGARVALMSSNRPEFVTAVLAIWRLGAAVVLLSPAWKEAEAAHALEITGTRHAVGDHPVLAGLTDMVSLDDPLPAVTRTFVPPDPAADAVLVFSSGTTGLPKAVRHTHRSFAAAVRHWQDALGLSPDDRIQVATPPSHILGILNIVTALETGCWVRLHRRFDLQKVLAHIQSDRITIEMAVAPIALAMAQYPDLESYDLSSLRYIMWGATPVTASIAETVTRRAGVTWLPAYGASELPVIACSPLDDPRLDSVGKAVAGVEVRVVSLDDGKPVAPGEDGEIQLRAASLMAGYLPESATAAAFDNGWYRTGDVGNLDASGWLRLTDRSKEMIKVRGFQVAPAEIETVLHGHDAVSDCAVFGVPDGANGEAIVAAVATVAPVTADELKATVEQRLAGYKRLRQVLFVAEIPRLPSGKVLRRVLKERYGRPADE</sequence>
<dbReference type="InterPro" id="IPR025110">
    <property type="entry name" value="AMP-bd_C"/>
</dbReference>
<dbReference type="Gene3D" id="3.30.300.30">
    <property type="match status" value="1"/>
</dbReference>
<evidence type="ECO:0000259" key="3">
    <source>
        <dbReference type="Pfam" id="PF13193"/>
    </source>
</evidence>
<dbReference type="InterPro" id="IPR045851">
    <property type="entry name" value="AMP-bd_C_sf"/>
</dbReference>
<dbReference type="Pfam" id="PF13193">
    <property type="entry name" value="AMP-binding_C"/>
    <property type="match status" value="1"/>
</dbReference>
<dbReference type="InterPro" id="IPR042099">
    <property type="entry name" value="ANL_N_sf"/>
</dbReference>
<dbReference type="EMBL" id="JAAXOO010000002">
    <property type="protein sequence ID" value="NKY33629.1"/>
    <property type="molecule type" value="Genomic_DNA"/>
</dbReference>
<feature type="compositionally biased region" description="Low complexity" evidence="1">
    <location>
        <begin position="22"/>
        <end position="44"/>
    </location>
</feature>
<organism evidence="4 5">
    <name type="scientific">Nocardia speluncae</name>
    <dbReference type="NCBI Taxonomy" id="419477"/>
    <lineage>
        <taxon>Bacteria</taxon>
        <taxon>Bacillati</taxon>
        <taxon>Actinomycetota</taxon>
        <taxon>Actinomycetes</taxon>
        <taxon>Mycobacteriales</taxon>
        <taxon>Nocardiaceae</taxon>
        <taxon>Nocardia</taxon>
    </lineage>
</organism>